<keyword evidence="4 5" id="KW-0472">Membrane</keyword>
<keyword evidence="2 5" id="KW-0812">Transmembrane</keyword>
<proteinExistence type="predicted"/>
<evidence type="ECO:0000256" key="2">
    <source>
        <dbReference type="ARBA" id="ARBA00022692"/>
    </source>
</evidence>
<gene>
    <name evidence="7" type="ORF">OCK74_02965</name>
</gene>
<feature type="transmembrane region" description="Helical" evidence="5">
    <location>
        <begin position="12"/>
        <end position="31"/>
    </location>
</feature>
<reference evidence="7" key="2">
    <citation type="submission" date="2023-04" db="EMBL/GenBank/DDBJ databases">
        <title>Paracnuella aquatica gen. nov., sp. nov., a member of the family Chitinophagaceae isolated from a hot spring.</title>
        <authorList>
            <person name="Wang C."/>
        </authorList>
    </citation>
    <scope>NUCLEOTIDE SEQUENCE</scope>
    <source>
        <strain evidence="7">LB-8</strain>
    </source>
</reference>
<reference evidence="7" key="1">
    <citation type="submission" date="2022-09" db="EMBL/GenBank/DDBJ databases">
        <authorList>
            <person name="Yuan C."/>
            <person name="Ke Z."/>
        </authorList>
    </citation>
    <scope>NUCLEOTIDE SEQUENCE</scope>
    <source>
        <strain evidence="7">LB-8</strain>
    </source>
</reference>
<dbReference type="EMBL" id="JAOTIF010000001">
    <property type="protein sequence ID" value="MCU7548055.1"/>
    <property type="molecule type" value="Genomic_DNA"/>
</dbReference>
<organism evidence="7 8">
    <name type="scientific">Paraflavisolibacter caeni</name>
    <dbReference type="NCBI Taxonomy" id="2982496"/>
    <lineage>
        <taxon>Bacteria</taxon>
        <taxon>Pseudomonadati</taxon>
        <taxon>Bacteroidota</taxon>
        <taxon>Chitinophagia</taxon>
        <taxon>Chitinophagales</taxon>
        <taxon>Chitinophagaceae</taxon>
        <taxon>Paraflavisolibacter</taxon>
    </lineage>
</organism>
<evidence type="ECO:0000313" key="8">
    <source>
        <dbReference type="Proteomes" id="UP001155483"/>
    </source>
</evidence>
<dbReference type="AlphaFoldDB" id="A0A9X2XSR2"/>
<comment type="caution">
    <text evidence="7">The sequence shown here is derived from an EMBL/GenBank/DDBJ whole genome shotgun (WGS) entry which is preliminary data.</text>
</comment>
<dbReference type="InterPro" id="IPR007829">
    <property type="entry name" value="TM2"/>
</dbReference>
<name>A0A9X2XSR2_9BACT</name>
<dbReference type="Proteomes" id="UP001155483">
    <property type="component" value="Unassembled WGS sequence"/>
</dbReference>
<dbReference type="PANTHER" id="PTHR21016">
    <property type="entry name" value="BETA-AMYLOID BINDING PROTEIN-RELATED"/>
    <property type="match status" value="1"/>
</dbReference>
<evidence type="ECO:0000256" key="5">
    <source>
        <dbReference type="SAM" id="Phobius"/>
    </source>
</evidence>
<dbReference type="RefSeq" id="WP_279295499.1">
    <property type="nucleotide sequence ID" value="NZ_JAOTIF010000001.1"/>
</dbReference>
<feature type="domain" description="TM2" evidence="6">
    <location>
        <begin position="6"/>
        <end position="56"/>
    </location>
</feature>
<evidence type="ECO:0000256" key="3">
    <source>
        <dbReference type="ARBA" id="ARBA00022989"/>
    </source>
</evidence>
<dbReference type="InterPro" id="IPR050932">
    <property type="entry name" value="TM2D1-3-like"/>
</dbReference>
<dbReference type="GO" id="GO:0016020">
    <property type="term" value="C:membrane"/>
    <property type="evidence" value="ECO:0007669"/>
    <property type="project" value="UniProtKB-SubCell"/>
</dbReference>
<dbReference type="PROSITE" id="PS51257">
    <property type="entry name" value="PROKAR_LIPOPROTEIN"/>
    <property type="match status" value="1"/>
</dbReference>
<evidence type="ECO:0000256" key="4">
    <source>
        <dbReference type="ARBA" id="ARBA00023136"/>
    </source>
</evidence>
<keyword evidence="3 5" id="KW-1133">Transmembrane helix</keyword>
<accession>A0A9X2XSR2</accession>
<sequence length="121" mass="14408">MDNFKPKSLQNAYWLWLAGFFGCLGFHRFYLKKKKTAIIWMCTAGFFGIGALVDLFLMNWLVKRYNLIEKMKALQAEMDQAAIWKERFARVQRYAEAAAKHDRELKLQEEIKQLKEELVLR</sequence>
<evidence type="ECO:0000259" key="6">
    <source>
        <dbReference type="Pfam" id="PF05154"/>
    </source>
</evidence>
<evidence type="ECO:0000313" key="7">
    <source>
        <dbReference type="EMBL" id="MCU7548055.1"/>
    </source>
</evidence>
<comment type="subcellular location">
    <subcellularLocation>
        <location evidence="1">Membrane</location>
        <topology evidence="1">Multi-pass membrane protein</topology>
    </subcellularLocation>
</comment>
<feature type="transmembrane region" description="Helical" evidence="5">
    <location>
        <begin position="37"/>
        <end position="62"/>
    </location>
</feature>
<dbReference type="PANTHER" id="PTHR21016:SF25">
    <property type="entry name" value="TM2 DOMAIN-CONTAINING PROTEIN DDB_G0277895-RELATED"/>
    <property type="match status" value="1"/>
</dbReference>
<keyword evidence="8" id="KW-1185">Reference proteome</keyword>
<dbReference type="Pfam" id="PF05154">
    <property type="entry name" value="TM2"/>
    <property type="match status" value="1"/>
</dbReference>
<evidence type="ECO:0000256" key="1">
    <source>
        <dbReference type="ARBA" id="ARBA00004141"/>
    </source>
</evidence>
<protein>
    <submittedName>
        <fullName evidence="7">TM2 domain-containing protein</fullName>
    </submittedName>
</protein>